<dbReference type="KEGG" id="dpp:DICPUDRAFT_43611"/>
<dbReference type="PANTHER" id="PTHR11129">
    <property type="entry name" value="PROTEIN FARNESYLTRANSFERASE ALPHA SUBUNIT/RAB GERANYLGERANYL TRANSFERASE ALPHA SUBUNIT"/>
    <property type="match status" value="1"/>
</dbReference>
<dbReference type="InterPro" id="IPR002088">
    <property type="entry name" value="Prenyl_trans_a"/>
</dbReference>
<dbReference type="FunFam" id="1.25.40.120:FF:000033">
    <property type="entry name" value="Predicted protein"/>
    <property type="match status" value="1"/>
</dbReference>
<dbReference type="GO" id="GO:0008318">
    <property type="term" value="F:protein prenyltransferase activity"/>
    <property type="evidence" value="ECO:0007669"/>
    <property type="project" value="InterPro"/>
</dbReference>
<dbReference type="eggNOG" id="KOG0529">
    <property type="taxonomic scope" value="Eukaryota"/>
</dbReference>
<dbReference type="OrthoDB" id="1924260at2759"/>
<evidence type="ECO:0000256" key="3">
    <source>
        <dbReference type="ARBA" id="ARBA00022679"/>
    </source>
</evidence>
<keyword evidence="3" id="KW-0808">Transferase</keyword>
<proteinExistence type="inferred from homology"/>
<dbReference type="RefSeq" id="XP_003294549.1">
    <property type="nucleotide sequence ID" value="XM_003294501.1"/>
</dbReference>
<keyword evidence="2" id="KW-0637">Prenyltransferase</keyword>
<keyword evidence="4" id="KW-0677">Repeat</keyword>
<comment type="similarity">
    <text evidence="1">Belongs to the protein prenyltransferase subunit alpha family.</text>
</comment>
<dbReference type="Gene3D" id="1.25.40.120">
    <property type="entry name" value="Protein prenylyltransferase"/>
    <property type="match status" value="1"/>
</dbReference>
<organism evidence="5 6">
    <name type="scientific">Dictyostelium purpureum</name>
    <name type="common">Slime mold</name>
    <dbReference type="NCBI Taxonomy" id="5786"/>
    <lineage>
        <taxon>Eukaryota</taxon>
        <taxon>Amoebozoa</taxon>
        <taxon>Evosea</taxon>
        <taxon>Eumycetozoa</taxon>
        <taxon>Dictyostelia</taxon>
        <taxon>Dictyosteliales</taxon>
        <taxon>Dictyosteliaceae</taxon>
        <taxon>Dictyostelium</taxon>
    </lineage>
</organism>
<evidence type="ECO:0000256" key="4">
    <source>
        <dbReference type="ARBA" id="ARBA00022737"/>
    </source>
</evidence>
<dbReference type="GO" id="GO:0005737">
    <property type="term" value="C:cytoplasm"/>
    <property type="evidence" value="ECO:0000318"/>
    <property type="project" value="GO_Central"/>
</dbReference>
<evidence type="ECO:0000313" key="5">
    <source>
        <dbReference type="EMBL" id="EGC28924.1"/>
    </source>
</evidence>
<dbReference type="FunCoup" id="F1A4F5">
    <property type="interactions" value="138"/>
</dbReference>
<dbReference type="EMBL" id="GL871517">
    <property type="protein sequence ID" value="EGC28924.1"/>
    <property type="molecule type" value="Genomic_DNA"/>
</dbReference>
<evidence type="ECO:0000256" key="1">
    <source>
        <dbReference type="ARBA" id="ARBA00006734"/>
    </source>
</evidence>
<dbReference type="InParanoid" id="F1A4F5"/>
<reference evidence="6" key="1">
    <citation type="journal article" date="2011" name="Genome Biol.">
        <title>Comparative genomics of the social amoebae Dictyostelium discoideum and Dictyostelium purpureum.</title>
        <authorList>
            <consortium name="US DOE Joint Genome Institute (JGI-PGF)"/>
            <person name="Sucgang R."/>
            <person name="Kuo A."/>
            <person name="Tian X."/>
            <person name="Salerno W."/>
            <person name="Parikh A."/>
            <person name="Feasley C.L."/>
            <person name="Dalin E."/>
            <person name="Tu H."/>
            <person name="Huang E."/>
            <person name="Barry K."/>
            <person name="Lindquist E."/>
            <person name="Shapiro H."/>
            <person name="Bruce D."/>
            <person name="Schmutz J."/>
            <person name="Salamov A."/>
            <person name="Fey P."/>
            <person name="Gaudet P."/>
            <person name="Anjard C."/>
            <person name="Babu M.M."/>
            <person name="Basu S."/>
            <person name="Bushmanova Y."/>
            <person name="van der Wel H."/>
            <person name="Katoh-Kurasawa M."/>
            <person name="Dinh C."/>
            <person name="Coutinho P.M."/>
            <person name="Saito T."/>
            <person name="Elias M."/>
            <person name="Schaap P."/>
            <person name="Kay R.R."/>
            <person name="Henrissat B."/>
            <person name="Eichinger L."/>
            <person name="Rivero F."/>
            <person name="Putnam N.H."/>
            <person name="West C.M."/>
            <person name="Loomis W.F."/>
            <person name="Chisholm R.L."/>
            <person name="Shaulsky G."/>
            <person name="Strassmann J.E."/>
            <person name="Queller D.C."/>
            <person name="Kuspa A."/>
            <person name="Grigoriev I.V."/>
        </authorList>
    </citation>
    <scope>NUCLEOTIDE SEQUENCE [LARGE SCALE GENOMIC DNA]</scope>
    <source>
        <strain evidence="6">QSDP1</strain>
    </source>
</reference>
<evidence type="ECO:0000256" key="2">
    <source>
        <dbReference type="ARBA" id="ARBA00022602"/>
    </source>
</evidence>
<accession>F1A4F5</accession>
<dbReference type="SUPFAM" id="SSF48439">
    <property type="entry name" value="Protein prenylyltransferase"/>
    <property type="match status" value="1"/>
</dbReference>
<name>F1A4F5_DICPU</name>
<dbReference type="STRING" id="5786.F1A4F5"/>
<dbReference type="GeneID" id="10506933"/>
<dbReference type="OMA" id="CCNTEQR"/>
<dbReference type="PROSITE" id="PS51147">
    <property type="entry name" value="PFTA"/>
    <property type="match status" value="2"/>
</dbReference>
<dbReference type="Pfam" id="PF01239">
    <property type="entry name" value="PPTA"/>
    <property type="match status" value="4"/>
</dbReference>
<protein>
    <submittedName>
        <fullName evidence="5">Uncharacterized protein</fullName>
    </submittedName>
</protein>
<dbReference type="VEuPathDB" id="AmoebaDB:DICPUDRAFT_43611"/>
<keyword evidence="6" id="KW-1185">Reference proteome</keyword>
<evidence type="ECO:0000313" key="6">
    <source>
        <dbReference type="Proteomes" id="UP000001064"/>
    </source>
</evidence>
<gene>
    <name evidence="5" type="ORF">DICPUDRAFT_43611</name>
</gene>
<dbReference type="AlphaFoldDB" id="F1A4F5"/>
<dbReference type="PANTHER" id="PTHR11129:SF3">
    <property type="entry name" value="PROTEIN PRENYLTRANSFERASE ALPHA SUBUNIT REPEAT-CONTAINING PROTEIN 1"/>
    <property type="match status" value="1"/>
</dbReference>
<sequence length="415" mass="49671">MSSNDNTEPKKLYDDLNLIFKNNPNINEIGFVISTKDYDGLENKPFVVVENKLGFSFLWLTKLYSFCFHRFIELKNDFDSLINEFLKIKVDDTIFKSTSDLIEKLIEATRNVLSINAENVTALNQRKKLIILEMVDHQTEINLLNLIFTKHPKSGEGWAHRKWIYTDYYKKTNQYLSYQIELDVCKRVAEIYPKNYYAWTHRWWILKNLSIELFLKDLELMEDWIKRNISDYCGYHHRYLILTTLFKIFFNIKDGKDPQIDEIEFSNQVLNENLFLEIWSKEFKFIEKVIKMYPGHESPWNYKRTISLFWLENSELISKSSHSNLLLPITSVYKECLFVHSIIQDNESSYYLKQKSFAEDYLSSIYQVYNKDYLGDSNFNLETLKQNYTKLITQLKKSNPDKINVFDYKINKFTK</sequence>
<dbReference type="Proteomes" id="UP000001064">
    <property type="component" value="Unassembled WGS sequence"/>
</dbReference>